<organism evidence="3 4">
    <name type="scientific">Marinoscillum luteum</name>
    <dbReference type="NCBI Taxonomy" id="861051"/>
    <lineage>
        <taxon>Bacteria</taxon>
        <taxon>Pseudomonadati</taxon>
        <taxon>Bacteroidota</taxon>
        <taxon>Cytophagia</taxon>
        <taxon>Cytophagales</taxon>
        <taxon>Reichenbachiellaceae</taxon>
        <taxon>Marinoscillum</taxon>
    </lineage>
</organism>
<dbReference type="EMBL" id="JBIPKE010000020">
    <property type="protein sequence ID" value="MFH6986066.1"/>
    <property type="molecule type" value="Genomic_DNA"/>
</dbReference>
<evidence type="ECO:0000313" key="3">
    <source>
        <dbReference type="EMBL" id="MFH6986066.1"/>
    </source>
</evidence>
<proteinExistence type="predicted"/>
<keyword evidence="1" id="KW-1133">Transmembrane helix</keyword>
<comment type="caution">
    <text evidence="3">The sequence shown here is derived from an EMBL/GenBank/DDBJ whole genome shotgun (WGS) entry which is preliminary data.</text>
</comment>
<evidence type="ECO:0000259" key="2">
    <source>
        <dbReference type="PROSITE" id="PS51781"/>
    </source>
</evidence>
<reference evidence="3 4" key="1">
    <citation type="journal article" date="2013" name="Int. J. Syst. Evol. Microbiol.">
        <title>Marinoscillum luteum sp. nov., isolated from marine sediment.</title>
        <authorList>
            <person name="Cha I.T."/>
            <person name="Park S.J."/>
            <person name="Kim S.J."/>
            <person name="Kim J.G."/>
            <person name="Jung M.Y."/>
            <person name="Shin K.S."/>
            <person name="Kwon K.K."/>
            <person name="Yang S.H."/>
            <person name="Seo Y.S."/>
            <person name="Rhee S.K."/>
        </authorList>
    </citation>
    <scope>NUCLEOTIDE SEQUENCE [LARGE SCALE GENOMIC DNA]</scope>
    <source>
        <strain evidence="3 4">KCTC 23939</strain>
    </source>
</reference>
<keyword evidence="4" id="KW-1185">Reference proteome</keyword>
<gene>
    <name evidence="3" type="ORF">ACHKAR_21615</name>
</gene>
<dbReference type="SUPFAM" id="SSF48452">
    <property type="entry name" value="TPR-like"/>
    <property type="match status" value="1"/>
</dbReference>
<dbReference type="Gene3D" id="2.30.30.40">
    <property type="entry name" value="SH3 Domains"/>
    <property type="match status" value="1"/>
</dbReference>
<feature type="transmembrane region" description="Helical" evidence="1">
    <location>
        <begin position="116"/>
        <end position="135"/>
    </location>
</feature>
<accession>A0ABW7NEM8</accession>
<name>A0ABW7NEM8_9BACT</name>
<keyword evidence="1" id="KW-0472">Membrane</keyword>
<protein>
    <recommendedName>
        <fullName evidence="2">SH3b domain-containing protein</fullName>
    </recommendedName>
</protein>
<keyword evidence="1" id="KW-0812">Transmembrane</keyword>
<feature type="domain" description="SH3b" evidence="2">
    <location>
        <begin position="167"/>
        <end position="228"/>
    </location>
</feature>
<dbReference type="InterPro" id="IPR003646">
    <property type="entry name" value="SH3-like_bac-type"/>
</dbReference>
<evidence type="ECO:0000313" key="4">
    <source>
        <dbReference type="Proteomes" id="UP001610063"/>
    </source>
</evidence>
<feature type="transmembrane region" description="Helical" evidence="1">
    <location>
        <begin position="147"/>
        <end position="166"/>
    </location>
</feature>
<dbReference type="PROSITE" id="PS51781">
    <property type="entry name" value="SH3B"/>
    <property type="match status" value="1"/>
</dbReference>
<sequence length="228" mass="25951">MFLILVIGLPIYAQNAELSTADSLFANQKYTEALKKYENIFNQDKASPAMLTKMAFIQEGLGNYADALFYLNLYYLKTSDKAALTKMRELAEEHHLSGFEYSDFKFMANFVRNYEVEILIVLLAFSLFLLIYGYSKRKKDELPRVSLFLQALTLVLIGLLSNQLFLADTGIVSQDHSLLMTGPSAGAEPISYIEKGNKVTVLQSDALWTKIRWQEEVAYIRTKNLKTL</sequence>
<dbReference type="Proteomes" id="UP001610063">
    <property type="component" value="Unassembled WGS sequence"/>
</dbReference>
<dbReference type="Gene3D" id="1.25.40.10">
    <property type="entry name" value="Tetratricopeptide repeat domain"/>
    <property type="match status" value="1"/>
</dbReference>
<dbReference type="InterPro" id="IPR011990">
    <property type="entry name" value="TPR-like_helical_dom_sf"/>
</dbReference>
<evidence type="ECO:0000256" key="1">
    <source>
        <dbReference type="SAM" id="Phobius"/>
    </source>
</evidence>
<dbReference type="RefSeq" id="WP_159582213.1">
    <property type="nucleotide sequence ID" value="NZ_JBIPKE010000020.1"/>
</dbReference>